<dbReference type="AlphaFoldDB" id="A0A9N7TQ47"/>
<dbReference type="Proteomes" id="UP001153269">
    <property type="component" value="Unassembled WGS sequence"/>
</dbReference>
<feature type="region of interest" description="Disordered" evidence="1">
    <location>
        <begin position="1"/>
        <end position="24"/>
    </location>
</feature>
<feature type="region of interest" description="Disordered" evidence="1">
    <location>
        <begin position="48"/>
        <end position="67"/>
    </location>
</feature>
<comment type="caution">
    <text evidence="2">The sequence shown here is derived from an EMBL/GenBank/DDBJ whole genome shotgun (WGS) entry which is preliminary data.</text>
</comment>
<dbReference type="EMBL" id="CADEAL010000212">
    <property type="protein sequence ID" value="CAB1416501.1"/>
    <property type="molecule type" value="Genomic_DNA"/>
</dbReference>
<reference evidence="2" key="1">
    <citation type="submission" date="2020-03" db="EMBL/GenBank/DDBJ databases">
        <authorList>
            <person name="Weist P."/>
        </authorList>
    </citation>
    <scope>NUCLEOTIDE SEQUENCE</scope>
</reference>
<evidence type="ECO:0000256" key="1">
    <source>
        <dbReference type="SAM" id="MobiDB-lite"/>
    </source>
</evidence>
<gene>
    <name evidence="2" type="ORF">PLEPLA_LOCUS4292</name>
</gene>
<sequence>MDRRRKEGDPLYWHPTEREEEAVEGHSLDCGLNMATGDEATILQQYSFEPESGGPKPGCESPSAPAPQLSPAVGAVGAGAASFHTIESTFRGVPGGLPEFLGR</sequence>
<protein>
    <submittedName>
        <fullName evidence="2">Uncharacterized protein</fullName>
    </submittedName>
</protein>
<evidence type="ECO:0000313" key="3">
    <source>
        <dbReference type="Proteomes" id="UP001153269"/>
    </source>
</evidence>
<organism evidence="2 3">
    <name type="scientific">Pleuronectes platessa</name>
    <name type="common">European plaice</name>
    <dbReference type="NCBI Taxonomy" id="8262"/>
    <lineage>
        <taxon>Eukaryota</taxon>
        <taxon>Metazoa</taxon>
        <taxon>Chordata</taxon>
        <taxon>Craniata</taxon>
        <taxon>Vertebrata</taxon>
        <taxon>Euteleostomi</taxon>
        <taxon>Actinopterygii</taxon>
        <taxon>Neopterygii</taxon>
        <taxon>Teleostei</taxon>
        <taxon>Neoteleostei</taxon>
        <taxon>Acanthomorphata</taxon>
        <taxon>Carangaria</taxon>
        <taxon>Pleuronectiformes</taxon>
        <taxon>Pleuronectoidei</taxon>
        <taxon>Pleuronectidae</taxon>
        <taxon>Pleuronectes</taxon>
    </lineage>
</organism>
<name>A0A9N7TQ47_PLEPL</name>
<accession>A0A9N7TQ47</accession>
<keyword evidence="3" id="KW-1185">Reference proteome</keyword>
<proteinExistence type="predicted"/>
<evidence type="ECO:0000313" key="2">
    <source>
        <dbReference type="EMBL" id="CAB1416501.1"/>
    </source>
</evidence>